<dbReference type="Pfam" id="PF02263">
    <property type="entry name" value="GBP"/>
    <property type="match status" value="1"/>
</dbReference>
<feature type="region of interest" description="Disordered" evidence="4">
    <location>
        <begin position="503"/>
        <end position="573"/>
    </location>
</feature>
<evidence type="ECO:0000256" key="2">
    <source>
        <dbReference type="ARBA" id="ARBA00023134"/>
    </source>
</evidence>
<dbReference type="InterPro" id="IPR030386">
    <property type="entry name" value="G_GB1_RHD3_dom"/>
</dbReference>
<accession>A0A6F9D6K6</accession>
<dbReference type="Gene3D" id="3.40.50.300">
    <property type="entry name" value="P-loop containing nucleotide triphosphate hydrolases"/>
    <property type="match status" value="1"/>
</dbReference>
<feature type="domain" description="GB1/RHD3-type G" evidence="5">
    <location>
        <begin position="36"/>
        <end position="200"/>
    </location>
</feature>
<keyword evidence="2" id="KW-0342">GTP-binding</keyword>
<dbReference type="EMBL" id="LR783160">
    <property type="protein sequence ID" value="CAB3224364.1"/>
    <property type="molecule type" value="mRNA"/>
</dbReference>
<evidence type="ECO:0000259" key="5">
    <source>
        <dbReference type="PROSITE" id="PS51715"/>
    </source>
</evidence>
<dbReference type="InterPro" id="IPR027417">
    <property type="entry name" value="P-loop_NTPase"/>
</dbReference>
<protein>
    <submittedName>
        <fullName evidence="6">Atlastin-2-like</fullName>
    </submittedName>
</protein>
<reference evidence="6" key="1">
    <citation type="submission" date="2020-04" db="EMBL/GenBank/DDBJ databases">
        <authorList>
            <person name="Neveu A P."/>
        </authorList>
    </citation>
    <scope>NUCLEOTIDE SEQUENCE</scope>
    <source>
        <tissue evidence="6">Whole embryo</tissue>
    </source>
</reference>
<evidence type="ECO:0000256" key="4">
    <source>
        <dbReference type="SAM" id="MobiDB-lite"/>
    </source>
</evidence>
<dbReference type="GO" id="GO:0005525">
    <property type="term" value="F:GTP binding"/>
    <property type="evidence" value="ECO:0007669"/>
    <property type="project" value="UniProtKB-KW"/>
</dbReference>
<dbReference type="SUPFAM" id="SSF52540">
    <property type="entry name" value="P-loop containing nucleoside triphosphate hydrolases"/>
    <property type="match status" value="1"/>
</dbReference>
<feature type="compositionally biased region" description="Basic and acidic residues" evidence="4">
    <location>
        <begin position="503"/>
        <end position="512"/>
    </location>
</feature>
<evidence type="ECO:0000256" key="3">
    <source>
        <dbReference type="PROSITE-ProRule" id="PRU01052"/>
    </source>
</evidence>
<dbReference type="AlphaFoldDB" id="A0A6F9D6K6"/>
<name>A0A6F9D6K6_9ASCI</name>
<gene>
    <name evidence="6" type="primary">Atl2-008</name>
</gene>
<dbReference type="GO" id="GO:0003924">
    <property type="term" value="F:GTPase activity"/>
    <property type="evidence" value="ECO:0007669"/>
    <property type="project" value="InterPro"/>
</dbReference>
<sequence length="658" mass="77127">MPGDKRSSVSILSKGKDDVFKLEVPALKKVLKPAWDKPIAIISVCGDKRKGKSFILNMFLRYLEQTGSGKDRSTSMNPLKWVGSELHPAFEWRGGSRRNTEGIWILDRPLMVETSEGEVALYLMDTQGMFDSQTSKKECSQIFALATLMSSHLVFNLMRQIQANDLEYLDFWTQTAKYVESGTSEAFFQNLLFLLRDFSFADYGFGIEAGERYLNEEFTESDDKDRAVNENIRNLKNVFFNVSAFGMPEPERCVTARKEEDQPINLQAAGKDFLKSATDLFKCLRNDISPLQLNGNPMSGAQLYDYVVNCSKNLLSDKIPDPYTLSESVSMFQLRSLVDREKDKYEADMEKILEDFKGSMIDVLNQHTKLLKEALERYDTTSKFGREDVILDYRGMLELGIMEAYDVFYSYQEKKLQLKDSENRREEEAKIAQERHDQLNELVGRQEQQMKEAAAKHAKDAEDLRECIKEQERRFKEVEEARKREAEEARKVLEEQQRMFKESEIARKKETAEATARLNEQKREIQKMANDHSKEAEEARKRFKEQEERFREQEEQRKRDAEEARERNEEQRKEYQRLEELRQQEAEEARQQAEKQWEQLQALEEKRSKESKEAREVMEKQLETMRETMERQRREMEEEQAVGGIGKIIGWVANKFLK</sequence>
<dbReference type="InterPro" id="IPR015894">
    <property type="entry name" value="Guanylate-bd_N"/>
</dbReference>
<proteinExistence type="evidence at transcript level"/>
<evidence type="ECO:0000256" key="1">
    <source>
        <dbReference type="ARBA" id="ARBA00022741"/>
    </source>
</evidence>
<dbReference type="PANTHER" id="PTHR10751">
    <property type="entry name" value="GUANYLATE BINDING PROTEIN"/>
    <property type="match status" value="1"/>
</dbReference>
<organism evidence="6">
    <name type="scientific">Phallusia mammillata</name>
    <dbReference type="NCBI Taxonomy" id="59560"/>
    <lineage>
        <taxon>Eukaryota</taxon>
        <taxon>Metazoa</taxon>
        <taxon>Chordata</taxon>
        <taxon>Tunicata</taxon>
        <taxon>Ascidiacea</taxon>
        <taxon>Phlebobranchia</taxon>
        <taxon>Ascidiidae</taxon>
        <taxon>Phallusia</taxon>
    </lineage>
</organism>
<dbReference type="PROSITE" id="PS51715">
    <property type="entry name" value="G_GB1_RHD3"/>
    <property type="match status" value="1"/>
</dbReference>
<comment type="similarity">
    <text evidence="3">Belongs to the TRAFAC class dynamin-like GTPase superfamily. GB1/RHD3 GTPase family.</text>
</comment>
<evidence type="ECO:0000313" key="6">
    <source>
        <dbReference type="EMBL" id="CAB3224364.1"/>
    </source>
</evidence>
<feature type="compositionally biased region" description="Basic and acidic residues" evidence="4">
    <location>
        <begin position="519"/>
        <end position="573"/>
    </location>
</feature>
<keyword evidence="1" id="KW-0547">Nucleotide-binding</keyword>
<dbReference type="Gene3D" id="1.20.58.420">
    <property type="entry name" value="AHSP"/>
    <property type="match status" value="1"/>
</dbReference>